<dbReference type="GO" id="GO:0005975">
    <property type="term" value="P:carbohydrate metabolic process"/>
    <property type="evidence" value="ECO:0007669"/>
    <property type="project" value="InterPro"/>
</dbReference>
<evidence type="ECO:0000313" key="12">
    <source>
        <dbReference type="EMBL" id="AIF00164.1"/>
    </source>
</evidence>
<protein>
    <submittedName>
        <fullName evidence="12">Phosphoglucosamine mutase (Pmm-pgm)</fullName>
        <ecNumber evidence="12">5.4.2.2</ecNumber>
    </submittedName>
</protein>
<dbReference type="CDD" id="cd03087">
    <property type="entry name" value="PGM_like1"/>
    <property type="match status" value="1"/>
</dbReference>
<dbReference type="Pfam" id="PF02880">
    <property type="entry name" value="PGM_PMM_III"/>
    <property type="match status" value="1"/>
</dbReference>
<name>A0A075G926_9ARCH</name>
<organism evidence="12">
    <name type="scientific">uncultured marine thaumarchaeote KM3_12_C10</name>
    <dbReference type="NCBI Taxonomy" id="1455998"/>
    <lineage>
        <taxon>Archaea</taxon>
        <taxon>Nitrososphaerota</taxon>
        <taxon>environmental samples</taxon>
    </lineage>
</organism>
<dbReference type="Gene3D" id="3.30.310.50">
    <property type="entry name" value="Alpha-D-phosphohexomutase, C-terminal domain"/>
    <property type="match status" value="1"/>
</dbReference>
<evidence type="ECO:0000256" key="4">
    <source>
        <dbReference type="ARBA" id="ARBA00022723"/>
    </source>
</evidence>
<dbReference type="AlphaFoldDB" id="A0A075G926"/>
<dbReference type="InterPro" id="IPR005846">
    <property type="entry name" value="A-D-PHexomutase_a/b/a-III"/>
</dbReference>
<sequence length="428" mass="47078">MEFVNDLTMSLAAYFKKGKILVGYDGRHSSPIVAKIVSSALNYSGLDCYMAGLVPTPCLEYATKKLGYDGGLMITASHNPPRYNGIKPVAFDGVEISRDDEKIIEKIFDEKNWVRGDSFGKIFEEKNVISTYLNGIISLVDTDSIKTKKFKVCLDLGNGAQSVTARSLCENLNCNVFTINEEINGDFPGRGSEPTPQNLDELSNLVVKTRSNFGIAFDGDGDRSIFCDENGKILTGDSSALLLCNYLLEKHPNSQVVTCLNSGNIIERIVQKSNSDVVRTKVGSVEVSRRMVKDGALVGYEENGGFMFGKHNHVRDGAMTLALMLDLLSKSQISLSKNIENLPPSFTTKTKLECSLEQSKTIISELLKEFPDSDTSDGIKIQVDSDNWVMIRPSGTEPIIRIYGESNSQQNLDSLISKFVVKTKSILS</sequence>
<dbReference type="Pfam" id="PF02879">
    <property type="entry name" value="PGM_PMM_II"/>
    <property type="match status" value="1"/>
</dbReference>
<dbReference type="PROSITE" id="PS00710">
    <property type="entry name" value="PGM_PMM"/>
    <property type="match status" value="1"/>
</dbReference>
<dbReference type="EC" id="5.4.2.2" evidence="12"/>
<dbReference type="Pfam" id="PF00408">
    <property type="entry name" value="PGM_PMM_IV"/>
    <property type="match status" value="1"/>
</dbReference>
<dbReference type="Gene3D" id="3.40.120.10">
    <property type="entry name" value="Alpha-D-Glucose-1,6-Bisphosphate, subunit A, domain 3"/>
    <property type="match status" value="3"/>
</dbReference>
<dbReference type="SUPFAM" id="SSF53738">
    <property type="entry name" value="Phosphoglucomutase, first 3 domains"/>
    <property type="match status" value="3"/>
</dbReference>
<evidence type="ECO:0000259" key="8">
    <source>
        <dbReference type="Pfam" id="PF00408"/>
    </source>
</evidence>
<evidence type="ECO:0000256" key="6">
    <source>
        <dbReference type="ARBA" id="ARBA00023235"/>
    </source>
</evidence>
<dbReference type="PANTHER" id="PTHR43771:SF1">
    <property type="entry name" value="PHOSPHOMANNOMUTASE"/>
    <property type="match status" value="1"/>
</dbReference>
<feature type="domain" description="Alpha-D-phosphohexomutase C-terminal" evidence="8">
    <location>
        <begin position="376"/>
        <end position="416"/>
    </location>
</feature>
<evidence type="ECO:0000256" key="5">
    <source>
        <dbReference type="ARBA" id="ARBA00022842"/>
    </source>
</evidence>
<keyword evidence="3" id="KW-0597">Phosphoprotein</keyword>
<evidence type="ECO:0000259" key="9">
    <source>
        <dbReference type="Pfam" id="PF02878"/>
    </source>
</evidence>
<accession>A0A075G926</accession>
<dbReference type="GO" id="GO:0000287">
    <property type="term" value="F:magnesium ion binding"/>
    <property type="evidence" value="ECO:0007669"/>
    <property type="project" value="InterPro"/>
</dbReference>
<evidence type="ECO:0000259" key="11">
    <source>
        <dbReference type="Pfam" id="PF02880"/>
    </source>
</evidence>
<keyword evidence="4 7" id="KW-0479">Metal-binding</keyword>
<gene>
    <name evidence="12" type="primary">pmm-pgm</name>
</gene>
<evidence type="ECO:0000256" key="3">
    <source>
        <dbReference type="ARBA" id="ARBA00022553"/>
    </source>
</evidence>
<proteinExistence type="inferred from homology"/>
<dbReference type="InterPro" id="IPR036900">
    <property type="entry name" value="A-D-PHexomutase_C_sf"/>
</dbReference>
<dbReference type="PRINTS" id="PR00509">
    <property type="entry name" value="PGMPMM"/>
</dbReference>
<comment type="similarity">
    <text evidence="2 7">Belongs to the phosphohexose mutase family.</text>
</comment>
<dbReference type="EMBL" id="KF900582">
    <property type="protein sequence ID" value="AIF00164.1"/>
    <property type="molecule type" value="Genomic_DNA"/>
</dbReference>
<comment type="cofactor">
    <cofactor evidence="1">
        <name>Mg(2+)</name>
        <dbReference type="ChEBI" id="CHEBI:18420"/>
    </cofactor>
</comment>
<dbReference type="InterPro" id="IPR005844">
    <property type="entry name" value="A-D-PHexomutase_a/b/a-I"/>
</dbReference>
<feature type="domain" description="Alpha-D-phosphohexomutase alpha/beta/alpha" evidence="9">
    <location>
        <begin position="2"/>
        <end position="112"/>
    </location>
</feature>
<dbReference type="NCBIfam" id="TIGR03990">
    <property type="entry name" value="Arch_GlmM"/>
    <property type="match status" value="1"/>
</dbReference>
<dbReference type="InterPro" id="IPR016055">
    <property type="entry name" value="A-D-PHexomutase_a/b/a-I/II/III"/>
</dbReference>
<reference evidence="12" key="1">
    <citation type="journal article" date="2014" name="Genome Biol. Evol.">
        <title>Pangenome evidence for extensive interdomain horizontal transfer affecting lineage core and shell genes in uncultured planktonic thaumarchaeota and euryarchaeota.</title>
        <authorList>
            <person name="Deschamps P."/>
            <person name="Zivanovic Y."/>
            <person name="Moreira D."/>
            <person name="Rodriguez-Valera F."/>
            <person name="Lopez-Garcia P."/>
        </authorList>
    </citation>
    <scope>NUCLEOTIDE SEQUENCE</scope>
</reference>
<dbReference type="InterPro" id="IPR016066">
    <property type="entry name" value="A-D-PHexomutase_CS"/>
</dbReference>
<dbReference type="InterPro" id="IPR005843">
    <property type="entry name" value="A-D-PHexomutase_C"/>
</dbReference>
<dbReference type="GO" id="GO:0004614">
    <property type="term" value="F:phosphoglucomutase activity"/>
    <property type="evidence" value="ECO:0007669"/>
    <property type="project" value="UniProtKB-EC"/>
</dbReference>
<dbReference type="GO" id="GO:0008966">
    <property type="term" value="F:phosphoglucosamine mutase activity"/>
    <property type="evidence" value="ECO:0007669"/>
    <property type="project" value="InterPro"/>
</dbReference>
<keyword evidence="6 12" id="KW-0413">Isomerase</keyword>
<dbReference type="InterPro" id="IPR005841">
    <property type="entry name" value="Alpha-D-phosphohexomutase_SF"/>
</dbReference>
<keyword evidence="5 7" id="KW-0460">Magnesium</keyword>
<evidence type="ECO:0000256" key="1">
    <source>
        <dbReference type="ARBA" id="ARBA00001946"/>
    </source>
</evidence>
<feature type="domain" description="Alpha-D-phosphohexomutase alpha/beta/alpha" evidence="10">
    <location>
        <begin position="131"/>
        <end position="231"/>
    </location>
</feature>
<dbReference type="Pfam" id="PF02878">
    <property type="entry name" value="PGM_PMM_I"/>
    <property type="match status" value="1"/>
</dbReference>
<evidence type="ECO:0000256" key="7">
    <source>
        <dbReference type="RuleBase" id="RU004326"/>
    </source>
</evidence>
<evidence type="ECO:0000259" key="10">
    <source>
        <dbReference type="Pfam" id="PF02879"/>
    </source>
</evidence>
<feature type="domain" description="Alpha-D-phosphohexomutase alpha/beta/alpha" evidence="11">
    <location>
        <begin position="236"/>
        <end position="344"/>
    </location>
</feature>
<dbReference type="InterPro" id="IPR005845">
    <property type="entry name" value="A-D-PHexomutase_a/b/a-II"/>
</dbReference>
<dbReference type="InterPro" id="IPR024086">
    <property type="entry name" value="GlmM_arc-type"/>
</dbReference>
<dbReference type="SUPFAM" id="SSF55957">
    <property type="entry name" value="Phosphoglucomutase, C-terminal domain"/>
    <property type="match status" value="1"/>
</dbReference>
<evidence type="ECO:0000256" key="2">
    <source>
        <dbReference type="ARBA" id="ARBA00010231"/>
    </source>
</evidence>
<dbReference type="PANTHER" id="PTHR43771">
    <property type="entry name" value="PHOSPHOMANNOMUTASE"/>
    <property type="match status" value="1"/>
</dbReference>